<dbReference type="GO" id="GO:0003676">
    <property type="term" value="F:nucleic acid binding"/>
    <property type="evidence" value="ECO:0007669"/>
    <property type="project" value="InterPro"/>
</dbReference>
<evidence type="ECO:0000313" key="2">
    <source>
        <dbReference type="EMBL" id="SVA72379.1"/>
    </source>
</evidence>
<dbReference type="InterPro" id="IPR015242">
    <property type="entry name" value="Ydc2_cat"/>
</dbReference>
<protein>
    <recommendedName>
        <fullName evidence="1">Mitochondrial resolvase Ydc2 catalytic domain-containing protein</fullName>
    </recommendedName>
</protein>
<dbReference type="InterPro" id="IPR036397">
    <property type="entry name" value="RNaseH_sf"/>
</dbReference>
<gene>
    <name evidence="2" type="ORF">METZ01_LOCUS125233</name>
</gene>
<dbReference type="Pfam" id="PF09159">
    <property type="entry name" value="Ydc2-catalyt"/>
    <property type="match status" value="1"/>
</dbReference>
<name>A0A381Y5N5_9ZZZZ</name>
<accession>A0A381Y5N5</accession>
<evidence type="ECO:0000259" key="1">
    <source>
        <dbReference type="Pfam" id="PF09159"/>
    </source>
</evidence>
<dbReference type="Gene3D" id="3.30.420.10">
    <property type="entry name" value="Ribonuclease H-like superfamily/Ribonuclease H"/>
    <property type="match status" value="1"/>
</dbReference>
<dbReference type="InterPro" id="IPR012337">
    <property type="entry name" value="RNaseH-like_sf"/>
</dbReference>
<proteinExistence type="predicted"/>
<dbReference type="AlphaFoldDB" id="A0A381Y5N5"/>
<reference evidence="2" key="1">
    <citation type="submission" date="2018-05" db="EMBL/GenBank/DDBJ databases">
        <authorList>
            <person name="Lanie J.A."/>
            <person name="Ng W.-L."/>
            <person name="Kazmierczak K.M."/>
            <person name="Andrzejewski T.M."/>
            <person name="Davidsen T.M."/>
            <person name="Wayne K.J."/>
            <person name="Tettelin H."/>
            <person name="Glass J.I."/>
            <person name="Rusch D."/>
            <person name="Podicherti R."/>
            <person name="Tsui H.-C.T."/>
            <person name="Winkler M.E."/>
        </authorList>
    </citation>
    <scope>NUCLEOTIDE SEQUENCE</scope>
</reference>
<dbReference type="SUPFAM" id="SSF53098">
    <property type="entry name" value="Ribonuclease H-like"/>
    <property type="match status" value="1"/>
</dbReference>
<feature type="domain" description="Mitochondrial resolvase Ydc2 catalytic" evidence="1">
    <location>
        <begin position="4"/>
        <end position="50"/>
    </location>
</feature>
<sequence>MDFLSFDVGIRNLAYCIVSFQDEEQSDFKIKEWGIINLIENEQQNSHEQEKCKCYNKNKKICGGKAKHYAKINDKLLVYCNKHLCEHEKIMKFVTPTQFHQTILSYYEFKPSCSYHNKKKCDKTGKWYYNNNDNNKIYLCSAHKANFLQKELKSRQARKIKKIKCNSIPIDLINLNMTKIFDEHYKHFLQIPTVLIELQPVYLGPKMKSVSNHLFSYFMIRGIIDKNINNSQTNYITYMSAKSKLTIDEENNVDLMTKDKTKVQKYKIHKQMAQDYTRKLLANDTENLNYFNSQSKKDDLADAFLQCVYYIIRYVRKK</sequence>
<organism evidence="2">
    <name type="scientific">marine metagenome</name>
    <dbReference type="NCBI Taxonomy" id="408172"/>
    <lineage>
        <taxon>unclassified sequences</taxon>
        <taxon>metagenomes</taxon>
        <taxon>ecological metagenomes</taxon>
    </lineage>
</organism>
<dbReference type="EMBL" id="UINC01017454">
    <property type="protein sequence ID" value="SVA72379.1"/>
    <property type="molecule type" value="Genomic_DNA"/>
</dbReference>